<feature type="region of interest" description="Disordered" evidence="1">
    <location>
        <begin position="1"/>
        <end position="23"/>
    </location>
</feature>
<feature type="compositionally biased region" description="Acidic residues" evidence="1">
    <location>
        <begin position="259"/>
        <end position="287"/>
    </location>
</feature>
<feature type="compositionally biased region" description="Basic and acidic residues" evidence="1">
    <location>
        <begin position="288"/>
        <end position="301"/>
    </location>
</feature>
<gene>
    <name evidence="2" type="ORF">PSHT_13711</name>
</gene>
<name>A0A2S4UNX8_9BASI</name>
<evidence type="ECO:0000256" key="1">
    <source>
        <dbReference type="SAM" id="MobiDB-lite"/>
    </source>
</evidence>
<dbReference type="VEuPathDB" id="FungiDB:PSTT_01729"/>
<comment type="caution">
    <text evidence="2">The sequence shown here is derived from an EMBL/GenBank/DDBJ whole genome shotgun (WGS) entry which is preliminary data.</text>
</comment>
<feature type="region of interest" description="Disordered" evidence="1">
    <location>
        <begin position="204"/>
        <end position="309"/>
    </location>
</feature>
<accession>A0A2S4UNX8</accession>
<evidence type="ECO:0000313" key="2">
    <source>
        <dbReference type="EMBL" id="POV99008.1"/>
    </source>
</evidence>
<reference evidence="3" key="3">
    <citation type="journal article" date="2018" name="Mol. Plant Microbe Interact.">
        <title>Genome sequence resources for the wheat stripe rust pathogen (Puccinia striiformis f. sp. tritici) and the barley stripe rust pathogen (Puccinia striiformis f. sp. hordei).</title>
        <authorList>
            <person name="Xia C."/>
            <person name="Wang M."/>
            <person name="Yin C."/>
            <person name="Cornejo O.E."/>
            <person name="Hulbert S.H."/>
            <person name="Chen X."/>
        </authorList>
    </citation>
    <scope>NUCLEOTIDE SEQUENCE [LARGE SCALE GENOMIC DNA]</scope>
    <source>
        <strain evidence="3">93TX-2</strain>
    </source>
</reference>
<dbReference type="VEuPathDB" id="FungiDB:PSHT_13711"/>
<keyword evidence="3" id="KW-1185">Reference proteome</keyword>
<proteinExistence type="predicted"/>
<sequence length="417" mass="47436">MSKPNNTNTTQPSYIPPSPDPRFVETPEFYPPCERCSNLELVCGQSTKAAGKGKADKCERCRVKKVVCVRLPKLVTEDEREVRRKVWTDPKTGETSVYPYTADESPPQSTPNDKELIELEQETAAPWVTGKKVIEPNTGPSDLSVHSPRFALLRAARRGKSKRTREQLEEDEILQEVLEEEAAIARLTEAAKNQEPVAGTSKRIRLIVGSTPDTEEDINTGRRYENTLENLGGGFLRNNVEGEDFEEVEGVGNERGQGEEEEEESEEAKEEEEREEEEEEEEEEYVEEKERESGPFERETTWKGIATEEEEVLEIDEGFVVAEKEVRLDANEVPEEKDRLFNWSSDDEEEIDVLRKPKEEMKSKVISIGEETAKAVAKLMKMIPKGLKEEAKIVRRDLAEAVEGKIKDANKFLEKEF</sequence>
<protein>
    <submittedName>
        <fullName evidence="2">Uncharacterized protein</fullName>
    </submittedName>
</protein>
<dbReference type="EMBL" id="PKSM01000283">
    <property type="protein sequence ID" value="POV99008.1"/>
    <property type="molecule type" value="Genomic_DNA"/>
</dbReference>
<organism evidence="2 3">
    <name type="scientific">Puccinia striiformis</name>
    <dbReference type="NCBI Taxonomy" id="27350"/>
    <lineage>
        <taxon>Eukaryota</taxon>
        <taxon>Fungi</taxon>
        <taxon>Dikarya</taxon>
        <taxon>Basidiomycota</taxon>
        <taxon>Pucciniomycotina</taxon>
        <taxon>Pucciniomycetes</taxon>
        <taxon>Pucciniales</taxon>
        <taxon>Pucciniaceae</taxon>
        <taxon>Puccinia</taxon>
    </lineage>
</organism>
<feature type="region of interest" description="Disordered" evidence="1">
    <location>
        <begin position="91"/>
        <end position="112"/>
    </location>
</feature>
<feature type="compositionally biased region" description="Polar residues" evidence="1">
    <location>
        <begin position="1"/>
        <end position="13"/>
    </location>
</feature>
<dbReference type="AlphaFoldDB" id="A0A2S4UNX8"/>
<dbReference type="Proteomes" id="UP000238274">
    <property type="component" value="Unassembled WGS sequence"/>
</dbReference>
<reference evidence="3" key="2">
    <citation type="journal article" date="2018" name="BMC Genomics">
        <title>Genomic insights into host adaptation between the wheat stripe rust pathogen (Puccinia striiformis f. sp. tritici) and the barley stripe rust pathogen (Puccinia striiformis f. sp. hordei).</title>
        <authorList>
            <person name="Xia C."/>
            <person name="Wang M."/>
            <person name="Yin C."/>
            <person name="Cornejo O.E."/>
            <person name="Hulbert S.H."/>
            <person name="Chen X."/>
        </authorList>
    </citation>
    <scope>NUCLEOTIDE SEQUENCE [LARGE SCALE GENOMIC DNA]</scope>
    <source>
        <strain evidence="3">93TX-2</strain>
    </source>
</reference>
<evidence type="ECO:0000313" key="3">
    <source>
        <dbReference type="Proteomes" id="UP000238274"/>
    </source>
</evidence>
<reference evidence="2 3" key="1">
    <citation type="submission" date="2017-12" db="EMBL/GenBank/DDBJ databases">
        <title>Gene loss provides genomic basis for host adaptation in cereal stripe rust fungi.</title>
        <authorList>
            <person name="Xia C."/>
        </authorList>
    </citation>
    <scope>NUCLEOTIDE SEQUENCE [LARGE SCALE GENOMIC DNA]</scope>
    <source>
        <strain evidence="2 3">93TX-2</strain>
    </source>
</reference>